<evidence type="ECO:0000256" key="5">
    <source>
        <dbReference type="ARBA" id="ARBA00023242"/>
    </source>
</evidence>
<keyword evidence="5 6" id="KW-0539">Nucleus</keyword>
<evidence type="ECO:0000313" key="9">
    <source>
        <dbReference type="EMBL" id="KAJ1922889.1"/>
    </source>
</evidence>
<reference evidence="9" key="1">
    <citation type="submission" date="2022-07" db="EMBL/GenBank/DDBJ databases">
        <title>Phylogenomic reconstructions and comparative analyses of Kickxellomycotina fungi.</title>
        <authorList>
            <person name="Reynolds N.K."/>
            <person name="Stajich J.E."/>
            <person name="Barry K."/>
            <person name="Grigoriev I.V."/>
            <person name="Crous P."/>
            <person name="Smith M.E."/>
        </authorList>
    </citation>
    <scope>NUCLEOTIDE SEQUENCE</scope>
    <source>
        <strain evidence="9">RSA 861</strain>
    </source>
</reference>
<dbReference type="Pfam" id="PF22466">
    <property type="entry name" value="PSF3_N"/>
    <property type="match status" value="1"/>
</dbReference>
<accession>A0A9W8ADE6</accession>
<name>A0A9W8ADE6_9FUNG</name>
<keyword evidence="10" id="KW-1185">Reference proteome</keyword>
<dbReference type="GO" id="GO:0000811">
    <property type="term" value="C:GINS complex"/>
    <property type="evidence" value="ECO:0007669"/>
    <property type="project" value="UniProtKB-UniRule"/>
</dbReference>
<dbReference type="OrthoDB" id="10251744at2759"/>
<evidence type="ECO:0000256" key="6">
    <source>
        <dbReference type="RuleBase" id="RU367161"/>
    </source>
</evidence>
<evidence type="ECO:0000256" key="2">
    <source>
        <dbReference type="ARBA" id="ARBA00006343"/>
    </source>
</evidence>
<evidence type="ECO:0000259" key="7">
    <source>
        <dbReference type="Pfam" id="PF05916"/>
    </source>
</evidence>
<dbReference type="InterPro" id="IPR055221">
    <property type="entry name" value="PSF3_N"/>
</dbReference>
<comment type="similarity">
    <text evidence="2 6">Belongs to the GINS3/PSF3 family.</text>
</comment>
<comment type="subcellular location">
    <subcellularLocation>
        <location evidence="1 6">Nucleus</location>
    </subcellularLocation>
</comment>
<evidence type="ECO:0000256" key="1">
    <source>
        <dbReference type="ARBA" id="ARBA00004123"/>
    </source>
</evidence>
<keyword evidence="4 6" id="KW-0235">DNA replication</keyword>
<dbReference type="SUPFAM" id="SSF160059">
    <property type="entry name" value="PriA/YqbF domain"/>
    <property type="match status" value="1"/>
</dbReference>
<dbReference type="Proteomes" id="UP001150569">
    <property type="component" value="Unassembled WGS sequence"/>
</dbReference>
<evidence type="ECO:0000256" key="4">
    <source>
        <dbReference type="ARBA" id="ARBA00022705"/>
    </source>
</evidence>
<dbReference type="EMBL" id="JANBPT010000367">
    <property type="protein sequence ID" value="KAJ1922889.1"/>
    <property type="molecule type" value="Genomic_DNA"/>
</dbReference>
<protein>
    <recommendedName>
        <fullName evidence="3 6">DNA replication complex GINS protein PSF3</fullName>
    </recommendedName>
</protein>
<organism evidence="9 10">
    <name type="scientific">Tieghemiomyces parasiticus</name>
    <dbReference type="NCBI Taxonomy" id="78921"/>
    <lineage>
        <taxon>Eukaryota</taxon>
        <taxon>Fungi</taxon>
        <taxon>Fungi incertae sedis</taxon>
        <taxon>Zoopagomycota</taxon>
        <taxon>Kickxellomycotina</taxon>
        <taxon>Dimargaritomycetes</taxon>
        <taxon>Dimargaritales</taxon>
        <taxon>Dimargaritaceae</taxon>
        <taxon>Tieghemiomyces</taxon>
    </lineage>
</organism>
<gene>
    <name evidence="9" type="primary">PSF3</name>
    <name evidence="9" type="ORF">IWQ60_006225</name>
</gene>
<dbReference type="InterPro" id="IPR010492">
    <property type="entry name" value="GINS_Psf3"/>
</dbReference>
<evidence type="ECO:0000259" key="8">
    <source>
        <dbReference type="Pfam" id="PF22466"/>
    </source>
</evidence>
<dbReference type="PANTHER" id="PTHR22768:SF0">
    <property type="entry name" value="DNA REPLICATION COMPLEX GINS PROTEIN PSF3"/>
    <property type="match status" value="1"/>
</dbReference>
<comment type="function">
    <text evidence="6">The GINS complex plays an essential role in the initiation of DNA replication.</text>
</comment>
<dbReference type="GO" id="GO:1902975">
    <property type="term" value="P:mitotic DNA replication initiation"/>
    <property type="evidence" value="ECO:0007669"/>
    <property type="project" value="TreeGrafter"/>
</dbReference>
<proteinExistence type="inferred from homology"/>
<sequence>MEDYYDIEAILADQQRIPCVLLVDTPGLGMGDGDHHSAAGSNGGGNVIPAQTKLELPYWLAEAMAANDLCELQMPKPFGSRMRRTLQASCYNVNFHSLCPYFYQFGLKLAAALDEPQLNELLADVYRQRLALILDAAQRADSQNMAEFVIQLDESERQVYKVAKRGTHAVREWQRGQLNRLQMAEVLKPFRER</sequence>
<comment type="caution">
    <text evidence="9">The sequence shown here is derived from an EMBL/GenBank/DDBJ whole genome shotgun (WGS) entry which is preliminary data.</text>
</comment>
<dbReference type="InterPro" id="IPR021151">
    <property type="entry name" value="GINS_A"/>
</dbReference>
<dbReference type="Gene3D" id="1.20.58.2050">
    <property type="match status" value="1"/>
</dbReference>
<dbReference type="AlphaFoldDB" id="A0A9W8ADE6"/>
<evidence type="ECO:0000313" key="10">
    <source>
        <dbReference type="Proteomes" id="UP001150569"/>
    </source>
</evidence>
<dbReference type="InterPro" id="IPR038437">
    <property type="entry name" value="GINS_Psf3_sf"/>
</dbReference>
<feature type="domain" description="DNA replication complex GINS protein PSF3 N-terminal" evidence="8">
    <location>
        <begin position="5"/>
        <end position="65"/>
    </location>
</feature>
<comment type="subunit">
    <text evidence="6">Component of the GINS complex.</text>
</comment>
<evidence type="ECO:0000256" key="3">
    <source>
        <dbReference type="ARBA" id="ARBA00015140"/>
    </source>
</evidence>
<dbReference type="Pfam" id="PF05916">
    <property type="entry name" value="Sld5"/>
    <property type="match status" value="1"/>
</dbReference>
<feature type="domain" description="GINS subunit" evidence="7">
    <location>
        <begin position="85"/>
        <end position="173"/>
    </location>
</feature>
<dbReference type="CDD" id="cd11713">
    <property type="entry name" value="GINS_A_psf3"/>
    <property type="match status" value="1"/>
</dbReference>
<dbReference type="SUPFAM" id="SSF158573">
    <property type="entry name" value="GINS helical bundle-like"/>
    <property type="match status" value="1"/>
</dbReference>
<dbReference type="CDD" id="cd21693">
    <property type="entry name" value="GINS_B_Psf3"/>
    <property type="match status" value="1"/>
</dbReference>
<dbReference type="PANTHER" id="PTHR22768">
    <property type="entry name" value="DNA REPLICATION COMPLEX GINS PROTEIN PSF3"/>
    <property type="match status" value="1"/>
</dbReference>
<dbReference type="InterPro" id="IPR036224">
    <property type="entry name" value="GINS_bundle-like_dom_sf"/>
</dbReference>